<gene>
    <name evidence="3" type="ORF">DCW74_04065</name>
</gene>
<proteinExistence type="predicted"/>
<comment type="caution">
    <text evidence="3">The sequence shown here is derived from an EMBL/GenBank/DDBJ whole genome shotgun (WGS) entry which is preliminary data.</text>
</comment>
<evidence type="ECO:0000313" key="4">
    <source>
        <dbReference type="Proteomes" id="UP000263517"/>
    </source>
</evidence>
<feature type="coiled-coil region" evidence="1">
    <location>
        <begin position="255"/>
        <end position="323"/>
    </location>
</feature>
<evidence type="ECO:0000256" key="2">
    <source>
        <dbReference type="SAM" id="MobiDB-lite"/>
    </source>
</evidence>
<evidence type="ECO:0000256" key="1">
    <source>
        <dbReference type="SAM" id="Coils"/>
    </source>
</evidence>
<organism evidence="3 4">
    <name type="scientific">Alteromonas australica</name>
    <dbReference type="NCBI Taxonomy" id="589873"/>
    <lineage>
        <taxon>Bacteria</taxon>
        <taxon>Pseudomonadati</taxon>
        <taxon>Pseudomonadota</taxon>
        <taxon>Gammaproteobacteria</taxon>
        <taxon>Alteromonadales</taxon>
        <taxon>Alteromonadaceae</taxon>
        <taxon>Alteromonas/Salinimonas group</taxon>
        <taxon>Alteromonas</taxon>
    </lineage>
</organism>
<feature type="region of interest" description="Disordered" evidence="2">
    <location>
        <begin position="65"/>
        <end position="97"/>
    </location>
</feature>
<accession>A0A350P0S8</accession>
<dbReference type="Proteomes" id="UP000263517">
    <property type="component" value="Unassembled WGS sequence"/>
</dbReference>
<evidence type="ECO:0000313" key="3">
    <source>
        <dbReference type="EMBL" id="HAW74895.1"/>
    </source>
</evidence>
<feature type="compositionally biased region" description="Polar residues" evidence="2">
    <location>
        <begin position="380"/>
        <end position="391"/>
    </location>
</feature>
<feature type="region of interest" description="Disordered" evidence="2">
    <location>
        <begin position="380"/>
        <end position="399"/>
    </location>
</feature>
<sequence>MSDMLEQAIVDAAALREAAIKNAETLVLEKYSNQIKDAVGSLLEQENPLAGMAGIPGMAGGLPDPMATPGAADPMAMTPGEATDPNDPTAAAASAPQSTVMEHIPMAATQKGDDIDKEIEIPLDALLEQIEKINLENEGKEEVELTEGLLEDLMAEDLYEDELYEEEFDENKEIADLLGEDEIFEEEVYDEALYEEDLFEEDLFEEDLYEDELSEYVDLEEDFLEEDLYNQIYEQLKVDIHPQKSGWAGTPQTLLELADEELLALEQDSEVREEKEAIRKAVKELEVVNEALNLEKETLSGSLKEANDYIAKLKDTVLILKEKLDSTALSNAKLIYTNKALSSDSLNERQKQKLAEAISNAENIEEAKVIFETLQSTVGSTSRKNAKQPKSLSEAVEKTSSMILASRRKDSVDQKKEPAFDRWKFLAGIKKT</sequence>
<dbReference type="EMBL" id="DNAN01000138">
    <property type="protein sequence ID" value="HAW74895.1"/>
    <property type="molecule type" value="Genomic_DNA"/>
</dbReference>
<feature type="compositionally biased region" description="Low complexity" evidence="2">
    <location>
        <begin position="82"/>
        <end position="97"/>
    </location>
</feature>
<protein>
    <submittedName>
        <fullName evidence="3">Uncharacterized protein</fullName>
    </submittedName>
</protein>
<name>A0A350P0S8_9ALTE</name>
<dbReference type="AlphaFoldDB" id="A0A350P0S8"/>
<keyword evidence="1" id="KW-0175">Coiled coil</keyword>
<reference evidence="3 4" key="1">
    <citation type="journal article" date="2018" name="Nat. Biotechnol.">
        <title>A standardized bacterial taxonomy based on genome phylogeny substantially revises the tree of life.</title>
        <authorList>
            <person name="Parks D.H."/>
            <person name="Chuvochina M."/>
            <person name="Waite D.W."/>
            <person name="Rinke C."/>
            <person name="Skarshewski A."/>
            <person name="Chaumeil P.A."/>
            <person name="Hugenholtz P."/>
        </authorList>
    </citation>
    <scope>NUCLEOTIDE SEQUENCE [LARGE SCALE GENOMIC DNA]</scope>
    <source>
        <strain evidence="3">UBA11978</strain>
    </source>
</reference>